<gene>
    <name evidence="3" type="ORF">CMV30_00180</name>
</gene>
<dbReference type="InterPro" id="IPR013229">
    <property type="entry name" value="PEGA"/>
</dbReference>
<feature type="transmembrane region" description="Helical" evidence="1">
    <location>
        <begin position="30"/>
        <end position="50"/>
    </location>
</feature>
<accession>A0A290Q8G7</accession>
<dbReference type="Pfam" id="PF08308">
    <property type="entry name" value="PEGA"/>
    <property type="match status" value="1"/>
</dbReference>
<dbReference type="Proteomes" id="UP000217265">
    <property type="component" value="Chromosome"/>
</dbReference>
<keyword evidence="4" id="KW-1185">Reference proteome</keyword>
<dbReference type="KEGG" id="vbh:CMV30_00180"/>
<name>A0A290Q8G7_9BACT</name>
<reference evidence="3 4" key="1">
    <citation type="submission" date="2017-09" db="EMBL/GenBank/DDBJ databases">
        <title>Complete genome sequence of Verrucomicrobial strain HZ-65, isolated from freshwater.</title>
        <authorList>
            <person name="Choi A."/>
        </authorList>
    </citation>
    <scope>NUCLEOTIDE SEQUENCE [LARGE SCALE GENOMIC DNA]</scope>
    <source>
        <strain evidence="3 4">HZ-65</strain>
    </source>
</reference>
<evidence type="ECO:0000259" key="2">
    <source>
        <dbReference type="Pfam" id="PF08308"/>
    </source>
</evidence>
<sequence>MNKSAGRAGRELRCAEGTAGFLAVLITRPMIFRLVVFCLLSGSAFFAGCASTPRAGQSLAPAREPVNAEPLAEMKAVEPAVVAEPVVTEPVMRKKPGPSAKPRPAGPTVPALREGEYALMVESEPAGATVVVNGKPCGKTPCRVVVQANGRGFLKEQVSIKVRFIAANEAQSSQTVEEVLTTLDKVPTEIRFTTAGATRVVR</sequence>
<evidence type="ECO:0000256" key="1">
    <source>
        <dbReference type="SAM" id="Phobius"/>
    </source>
</evidence>
<evidence type="ECO:0000313" key="4">
    <source>
        <dbReference type="Proteomes" id="UP000217265"/>
    </source>
</evidence>
<keyword evidence="1" id="KW-1133">Transmembrane helix</keyword>
<dbReference type="AlphaFoldDB" id="A0A290Q8G7"/>
<keyword evidence="1" id="KW-0472">Membrane</keyword>
<proteinExistence type="predicted"/>
<dbReference type="EMBL" id="CP023344">
    <property type="protein sequence ID" value="ATC62516.1"/>
    <property type="molecule type" value="Genomic_DNA"/>
</dbReference>
<protein>
    <recommendedName>
        <fullName evidence="2">PEGA domain-containing protein</fullName>
    </recommendedName>
</protein>
<evidence type="ECO:0000313" key="3">
    <source>
        <dbReference type="EMBL" id="ATC62516.1"/>
    </source>
</evidence>
<keyword evidence="1" id="KW-0812">Transmembrane</keyword>
<dbReference type="OrthoDB" id="9937944at2"/>
<feature type="domain" description="PEGA" evidence="2">
    <location>
        <begin position="117"/>
        <end position="150"/>
    </location>
</feature>
<organism evidence="3 4">
    <name type="scientific">Nibricoccus aquaticus</name>
    <dbReference type="NCBI Taxonomy" id="2576891"/>
    <lineage>
        <taxon>Bacteria</taxon>
        <taxon>Pseudomonadati</taxon>
        <taxon>Verrucomicrobiota</taxon>
        <taxon>Opitutia</taxon>
        <taxon>Opitutales</taxon>
        <taxon>Opitutaceae</taxon>
        <taxon>Nibricoccus</taxon>
    </lineage>
</organism>